<comment type="caution">
    <text evidence="1">The sequence shown here is derived from an EMBL/GenBank/DDBJ whole genome shotgun (WGS) entry which is preliminary data.</text>
</comment>
<name>A0ABP8F8T8_9MYCO</name>
<evidence type="ECO:0000313" key="1">
    <source>
        <dbReference type="EMBL" id="GAA4297633.1"/>
    </source>
</evidence>
<reference evidence="2" key="1">
    <citation type="journal article" date="2019" name="Int. J. Syst. Evol. Microbiol.">
        <title>The Global Catalogue of Microorganisms (GCM) 10K type strain sequencing project: providing services to taxonomists for standard genome sequencing and annotation.</title>
        <authorList>
            <consortium name="The Broad Institute Genomics Platform"/>
            <consortium name="The Broad Institute Genome Sequencing Center for Infectious Disease"/>
            <person name="Wu L."/>
            <person name="Ma J."/>
        </authorList>
    </citation>
    <scope>NUCLEOTIDE SEQUENCE [LARGE SCALE GENOMIC DNA]</scope>
    <source>
        <strain evidence="2">JCM 17782</strain>
    </source>
</reference>
<organism evidence="1 2">
    <name type="scientific">Mycobacterium paraffinicum</name>
    <dbReference type="NCBI Taxonomy" id="53378"/>
    <lineage>
        <taxon>Bacteria</taxon>
        <taxon>Bacillati</taxon>
        <taxon>Actinomycetota</taxon>
        <taxon>Actinomycetes</taxon>
        <taxon>Mycobacteriales</taxon>
        <taxon>Mycobacteriaceae</taxon>
        <taxon>Mycobacterium</taxon>
    </lineage>
</organism>
<proteinExistence type="predicted"/>
<accession>A0ABP8F8T8</accession>
<dbReference type="EMBL" id="BAABGF010000055">
    <property type="protein sequence ID" value="GAA4297633.1"/>
    <property type="molecule type" value="Genomic_DNA"/>
</dbReference>
<evidence type="ECO:0000313" key="2">
    <source>
        <dbReference type="Proteomes" id="UP001501417"/>
    </source>
</evidence>
<gene>
    <name evidence="1" type="ORF">GCM10023161_49890</name>
</gene>
<dbReference type="RefSeq" id="WP_264036824.1">
    <property type="nucleotide sequence ID" value="NZ_BAABGF010000055.1"/>
</dbReference>
<protein>
    <submittedName>
        <fullName evidence="1">Uncharacterized protein</fullName>
    </submittedName>
</protein>
<keyword evidence="2" id="KW-1185">Reference proteome</keyword>
<sequence length="134" mass="14771">MAVFNPWTRHYQAAWENRAANHNLPMWARLVCYAYGRHEANGHAVFQRGQLTVLLGKPPEGDKPFRRAPRQTVHDAINTAVQHGWLAEGSCMECLVVPGHAIQGPQGQADAPCPVHEARTARARKCALTLVASS</sequence>
<dbReference type="Proteomes" id="UP001501417">
    <property type="component" value="Unassembled WGS sequence"/>
</dbReference>